<proteinExistence type="predicted"/>
<reference evidence="2 3" key="1">
    <citation type="submission" date="2013-03" db="EMBL/GenBank/DDBJ databases">
        <title>The Genome Sequence of Phialophora europaea CBS 101466.</title>
        <authorList>
            <consortium name="The Broad Institute Genomics Platform"/>
            <person name="Cuomo C."/>
            <person name="de Hoog S."/>
            <person name="Gorbushina A."/>
            <person name="Walker B."/>
            <person name="Young S.K."/>
            <person name="Zeng Q."/>
            <person name="Gargeya S."/>
            <person name="Fitzgerald M."/>
            <person name="Haas B."/>
            <person name="Abouelleil A."/>
            <person name="Allen A.W."/>
            <person name="Alvarado L."/>
            <person name="Arachchi H.M."/>
            <person name="Berlin A.M."/>
            <person name="Chapman S.B."/>
            <person name="Gainer-Dewar J."/>
            <person name="Goldberg J."/>
            <person name="Griggs A."/>
            <person name="Gujja S."/>
            <person name="Hansen M."/>
            <person name="Howarth C."/>
            <person name="Imamovic A."/>
            <person name="Ireland A."/>
            <person name="Larimer J."/>
            <person name="McCowan C."/>
            <person name="Murphy C."/>
            <person name="Pearson M."/>
            <person name="Poon T.W."/>
            <person name="Priest M."/>
            <person name="Roberts A."/>
            <person name="Saif S."/>
            <person name="Shea T."/>
            <person name="Sisk P."/>
            <person name="Sykes S."/>
            <person name="Wortman J."/>
            <person name="Nusbaum C."/>
            <person name="Birren B."/>
        </authorList>
    </citation>
    <scope>NUCLEOTIDE SEQUENCE [LARGE SCALE GENOMIC DNA]</scope>
    <source>
        <strain evidence="2 3">CBS 101466</strain>
    </source>
</reference>
<feature type="region of interest" description="Disordered" evidence="1">
    <location>
        <begin position="1"/>
        <end position="29"/>
    </location>
</feature>
<keyword evidence="3" id="KW-1185">Reference proteome</keyword>
<name>W2S7S8_CYPE1</name>
<sequence>MMTAMGRTAERKCTPAPNTETDMKGQYTGKQQIRCTGAGSEAVVVRASHERTI</sequence>
<protein>
    <submittedName>
        <fullName evidence="2">Uncharacterized protein</fullName>
    </submittedName>
</protein>
<dbReference type="InParanoid" id="W2S7S8"/>
<organism evidence="2 3">
    <name type="scientific">Cyphellophora europaea (strain CBS 101466)</name>
    <name type="common">Phialophora europaea</name>
    <dbReference type="NCBI Taxonomy" id="1220924"/>
    <lineage>
        <taxon>Eukaryota</taxon>
        <taxon>Fungi</taxon>
        <taxon>Dikarya</taxon>
        <taxon>Ascomycota</taxon>
        <taxon>Pezizomycotina</taxon>
        <taxon>Eurotiomycetes</taxon>
        <taxon>Chaetothyriomycetidae</taxon>
        <taxon>Chaetothyriales</taxon>
        <taxon>Cyphellophoraceae</taxon>
        <taxon>Cyphellophora</taxon>
    </lineage>
</organism>
<accession>W2S7S8</accession>
<evidence type="ECO:0000313" key="2">
    <source>
        <dbReference type="EMBL" id="ETN44761.1"/>
    </source>
</evidence>
<evidence type="ECO:0000313" key="3">
    <source>
        <dbReference type="Proteomes" id="UP000030752"/>
    </source>
</evidence>
<gene>
    <name evidence="2" type="ORF">HMPREF1541_10431</name>
</gene>
<dbReference type="RefSeq" id="XP_008713324.1">
    <property type="nucleotide sequence ID" value="XM_008715102.1"/>
</dbReference>
<evidence type="ECO:0000256" key="1">
    <source>
        <dbReference type="SAM" id="MobiDB-lite"/>
    </source>
</evidence>
<dbReference type="GeneID" id="19977770"/>
<dbReference type="Proteomes" id="UP000030752">
    <property type="component" value="Unassembled WGS sequence"/>
</dbReference>
<dbReference type="VEuPathDB" id="FungiDB:HMPREF1541_10431"/>
<dbReference type="HOGENOM" id="CLU_3068615_0_0_1"/>
<dbReference type="AlphaFoldDB" id="W2S7S8"/>
<dbReference type="EMBL" id="KB822714">
    <property type="protein sequence ID" value="ETN44761.1"/>
    <property type="molecule type" value="Genomic_DNA"/>
</dbReference>